<protein>
    <submittedName>
        <fullName evidence="2">Type II toxin-antitoxin system prevent-host-death family antitoxin</fullName>
    </submittedName>
</protein>
<dbReference type="Proteomes" id="UP001271792">
    <property type="component" value="Unassembled WGS sequence"/>
</dbReference>
<name>A0ABU4TUZ6_9PSEU</name>
<organism evidence="2 3">
    <name type="scientific">Lentzea kristufekii</name>
    <dbReference type="NCBI Taxonomy" id="3095430"/>
    <lineage>
        <taxon>Bacteria</taxon>
        <taxon>Bacillati</taxon>
        <taxon>Actinomycetota</taxon>
        <taxon>Actinomycetes</taxon>
        <taxon>Pseudonocardiales</taxon>
        <taxon>Pseudonocardiaceae</taxon>
        <taxon>Lentzea</taxon>
    </lineage>
</organism>
<dbReference type="NCBIfam" id="TIGR01552">
    <property type="entry name" value="phd_fam"/>
    <property type="match status" value="1"/>
</dbReference>
<reference evidence="2 3" key="1">
    <citation type="submission" date="2023-11" db="EMBL/GenBank/DDBJ databases">
        <title>Lentzea sokolovensis, sp. nov., Lentzea kristufkii, sp. nov., and Lentzea miocenensis, sp. nov., rare actinobacteria from Sokolov Coal Basin, Miocene lacustrine sediment, Czech Republic.</title>
        <authorList>
            <person name="Lara A."/>
            <person name="Kotroba L."/>
            <person name="Nouioui I."/>
            <person name="Neumann-Schaal M."/>
            <person name="Mast Y."/>
            <person name="Chronakova A."/>
        </authorList>
    </citation>
    <scope>NUCLEOTIDE SEQUENCE [LARGE SCALE GENOMIC DNA]</scope>
    <source>
        <strain evidence="2 3">BCCO 10_0798</strain>
    </source>
</reference>
<comment type="caution">
    <text evidence="2">The sequence shown here is derived from an EMBL/GenBank/DDBJ whole genome shotgun (WGS) entry which is preliminary data.</text>
</comment>
<dbReference type="RefSeq" id="WP_319985986.1">
    <property type="nucleotide sequence ID" value="NZ_JAXAVV010000010.1"/>
</dbReference>
<keyword evidence="3" id="KW-1185">Reference proteome</keyword>
<gene>
    <name evidence="2" type="ORF">SK571_22150</name>
</gene>
<evidence type="ECO:0000313" key="2">
    <source>
        <dbReference type="EMBL" id="MDX8052100.1"/>
    </source>
</evidence>
<comment type="similarity">
    <text evidence="1">Belongs to the phD/YefM antitoxin family.</text>
</comment>
<dbReference type="InterPro" id="IPR036165">
    <property type="entry name" value="YefM-like_sf"/>
</dbReference>
<dbReference type="EMBL" id="JAXAVV010000010">
    <property type="protein sequence ID" value="MDX8052100.1"/>
    <property type="molecule type" value="Genomic_DNA"/>
</dbReference>
<evidence type="ECO:0000256" key="1">
    <source>
        <dbReference type="ARBA" id="ARBA00009981"/>
    </source>
</evidence>
<accession>A0ABU4TUZ6</accession>
<proteinExistence type="inferred from homology"/>
<dbReference type="SUPFAM" id="SSF143120">
    <property type="entry name" value="YefM-like"/>
    <property type="match status" value="1"/>
</dbReference>
<evidence type="ECO:0000313" key="3">
    <source>
        <dbReference type="Proteomes" id="UP001271792"/>
    </source>
</evidence>
<sequence length="102" mass="10557">MDALNEARDLTVVEATERGVAGLIADVEKCGPVAVTRHGRRVVAVVPVSRLTELAEAAADLSELAKSAAGPGRLTSFDDVLAAFGHTRESLAAVEDDDSLDG</sequence>